<dbReference type="InterPro" id="IPR027417">
    <property type="entry name" value="P-loop_NTPase"/>
</dbReference>
<evidence type="ECO:0000313" key="2">
    <source>
        <dbReference type="Proteomes" id="UP000777935"/>
    </source>
</evidence>
<dbReference type="RefSeq" id="WP_174140192.1">
    <property type="nucleotide sequence ID" value="NZ_JABUFE010000038.1"/>
</dbReference>
<dbReference type="Proteomes" id="UP000777935">
    <property type="component" value="Unassembled WGS sequence"/>
</dbReference>
<organism evidence="1 2">
    <name type="scientific">Parasulfitobacter algicola</name>
    <dbReference type="NCBI Taxonomy" id="2614809"/>
    <lineage>
        <taxon>Bacteria</taxon>
        <taxon>Pseudomonadati</taxon>
        <taxon>Pseudomonadota</taxon>
        <taxon>Alphaproteobacteria</taxon>
        <taxon>Rhodobacterales</taxon>
        <taxon>Roseobacteraceae</taxon>
        <taxon>Parasulfitobacter</taxon>
    </lineage>
</organism>
<name>A0ABX2IXV5_9RHOB</name>
<feature type="non-terminal residue" evidence="1">
    <location>
        <position position="337"/>
    </location>
</feature>
<sequence>MPDNRRVILHVGAGKCGSSSLQRSLSLKPVLPHASGQTFEYVVIQEGGILQRGAALTHHANTSVYGYASSFAPSSGTALKSIETGLANVADLPAEITPILSCEGWINRPEAFHDSRMLDHLGLTAEVVIYVRPQLDWLNSGWWQWGAWSEHPRSYWMERSLGRVKWDLAVQAWRRVPGVSKVHVRLVTSDITVDFGSIFGITLAPVGRVNSSSDGMLLRMLQRIRSLRRHEHDSMFEFAFAKWAPGPREKPAWVIPPEDCVRYLEAVKHSNLTLLDHLDPASAQAMKDDPRWWDAAHYATHKVEPAELDHLPLKTYEQILERAFKALINHIKNKPPE</sequence>
<comment type="caution">
    <text evidence="1">The sequence shown here is derived from an EMBL/GenBank/DDBJ whole genome shotgun (WGS) entry which is preliminary data.</text>
</comment>
<dbReference type="SUPFAM" id="SSF52540">
    <property type="entry name" value="P-loop containing nucleoside triphosphate hydrolases"/>
    <property type="match status" value="1"/>
</dbReference>
<evidence type="ECO:0008006" key="3">
    <source>
        <dbReference type="Google" id="ProtNLM"/>
    </source>
</evidence>
<accession>A0ABX2IXV5</accession>
<reference evidence="1 2" key="1">
    <citation type="submission" date="2020-06" db="EMBL/GenBank/DDBJ databases">
        <title>Sulfitobacter algicola sp. nov., isolated from green algae.</title>
        <authorList>
            <person name="Wang C."/>
        </authorList>
    </citation>
    <scope>NUCLEOTIDE SEQUENCE [LARGE SCALE GENOMIC DNA]</scope>
    <source>
        <strain evidence="1 2">1151</strain>
    </source>
</reference>
<evidence type="ECO:0000313" key="1">
    <source>
        <dbReference type="EMBL" id="NSX57041.1"/>
    </source>
</evidence>
<proteinExistence type="predicted"/>
<gene>
    <name evidence="1" type="ORF">HRQ87_19895</name>
</gene>
<dbReference type="EMBL" id="JABUFE010000038">
    <property type="protein sequence ID" value="NSX57041.1"/>
    <property type="molecule type" value="Genomic_DNA"/>
</dbReference>
<protein>
    <recommendedName>
        <fullName evidence="3">Sulfotransferase family protein</fullName>
    </recommendedName>
</protein>
<keyword evidence="2" id="KW-1185">Reference proteome</keyword>